<dbReference type="InterPro" id="IPR027417">
    <property type="entry name" value="P-loop_NTPase"/>
</dbReference>
<evidence type="ECO:0008006" key="3">
    <source>
        <dbReference type="Google" id="ProtNLM"/>
    </source>
</evidence>
<sequence>MIVWLNGTFGAGKTTTAAELARLLGARTFDTEFVGYLLRTAFPEHGGDFQPCRCGGRWSSRTPRGCTNTPARW</sequence>
<dbReference type="STRING" id="208445.SAMN04489727_3418"/>
<reference evidence="2" key="1">
    <citation type="submission" date="2016-10" db="EMBL/GenBank/DDBJ databases">
        <authorList>
            <person name="Varghese N."/>
            <person name="Submissions S."/>
        </authorList>
    </citation>
    <scope>NUCLEOTIDE SEQUENCE [LARGE SCALE GENOMIC DNA]</scope>
    <source>
        <strain evidence="2">DSM 44544</strain>
    </source>
</reference>
<dbReference type="Gene3D" id="3.40.50.300">
    <property type="entry name" value="P-loop containing nucleotide triphosphate hydrolases"/>
    <property type="match status" value="1"/>
</dbReference>
<name>A0A1H4RS14_9PSEU</name>
<organism evidence="1 2">
    <name type="scientific">Amycolatopsis tolypomycina</name>
    <dbReference type="NCBI Taxonomy" id="208445"/>
    <lineage>
        <taxon>Bacteria</taxon>
        <taxon>Bacillati</taxon>
        <taxon>Actinomycetota</taxon>
        <taxon>Actinomycetes</taxon>
        <taxon>Pseudonocardiales</taxon>
        <taxon>Pseudonocardiaceae</taxon>
        <taxon>Amycolatopsis</taxon>
    </lineage>
</organism>
<gene>
    <name evidence="1" type="ORF">SAMN04489727_3418</name>
</gene>
<accession>A0A1H4RS14</accession>
<keyword evidence="2" id="KW-1185">Reference proteome</keyword>
<evidence type="ECO:0000313" key="1">
    <source>
        <dbReference type="EMBL" id="SEC34411.1"/>
    </source>
</evidence>
<dbReference type="Proteomes" id="UP000199622">
    <property type="component" value="Unassembled WGS sequence"/>
</dbReference>
<dbReference type="EMBL" id="FNSO01000004">
    <property type="protein sequence ID" value="SEC34411.1"/>
    <property type="molecule type" value="Genomic_DNA"/>
</dbReference>
<dbReference type="RefSeq" id="WP_208613313.1">
    <property type="nucleotide sequence ID" value="NZ_FNSO01000004.1"/>
</dbReference>
<dbReference type="SUPFAM" id="SSF52540">
    <property type="entry name" value="P-loop containing nucleoside triphosphate hydrolases"/>
    <property type="match status" value="1"/>
</dbReference>
<protein>
    <recommendedName>
        <fullName evidence="3">AAA domain-containing protein</fullName>
    </recommendedName>
</protein>
<dbReference type="AlphaFoldDB" id="A0A1H4RS14"/>
<proteinExistence type="predicted"/>
<evidence type="ECO:0000313" key="2">
    <source>
        <dbReference type="Proteomes" id="UP000199622"/>
    </source>
</evidence>